<dbReference type="VEuPathDB" id="FungiDB:PC110_g14623"/>
<dbReference type="SUPFAM" id="SSF55856">
    <property type="entry name" value="Cytochrome b5-like heme/steroid binding domain"/>
    <property type="match status" value="1"/>
</dbReference>
<evidence type="ECO:0000313" key="7">
    <source>
        <dbReference type="EMBL" id="KAG2903646.1"/>
    </source>
</evidence>
<dbReference type="OrthoDB" id="260519at2759"/>
<reference evidence="6" key="2">
    <citation type="submission" date="2018-10" db="EMBL/GenBank/DDBJ databases">
        <title>Effector identification in a new, highly contiguous assembly of the strawberry crown rot pathogen Phytophthora cactorum.</title>
        <authorList>
            <person name="Armitage A.D."/>
            <person name="Nellist C.F."/>
            <person name="Bates H."/>
            <person name="Vickerstaff R.J."/>
            <person name="Harrison R.J."/>
        </authorList>
    </citation>
    <scope>NUCLEOTIDE SEQUENCE</scope>
    <source>
        <strain evidence="6">15-7</strain>
        <strain evidence="7">4032</strain>
        <strain evidence="8">4040</strain>
        <strain evidence="9">P415</strain>
        <strain evidence="10">P421</strain>
    </source>
</reference>
<dbReference type="SMART" id="SM01117">
    <property type="entry name" value="Cyt-b5"/>
    <property type="match status" value="1"/>
</dbReference>
<comment type="similarity">
    <text evidence="4">Belongs to the cytochrome b5 family.</text>
</comment>
<evidence type="ECO:0000313" key="8">
    <source>
        <dbReference type="EMBL" id="KAG2919992.1"/>
    </source>
</evidence>
<sequence length="314" mass="33670">MDVMTMEQLAPSKKKLLLLATKCEAIAGETPSGGFCPDPVLFPAEKAQGLSVCEDPASSSMGACYPKCMGTGDDQLVLPGVQTKRPAAAAMDATLYEAELVTKMQTFDLEELGLAAASQVSQKRQEKSIVVDYEDSDGEHLELRHQAATCAPSACAPVLTGGESNNGRHARRRSRCGSSEVVAPGSLRGKSVIFEHNIKSAEPSSPNTSDTDAEEEMRCSKVRKLCMCEVKLHRSLESCWLVCSGQVYDVTGLVTAHPGGVRSILRKAGGPDCARDMKFHTKNARKMMEKCFIGKLQQCGDDVDSSGEANCSIM</sequence>
<dbReference type="Proteomes" id="UP000697107">
    <property type="component" value="Unassembled WGS sequence"/>
</dbReference>
<dbReference type="InterPro" id="IPR050668">
    <property type="entry name" value="Cytochrome_b5"/>
</dbReference>
<dbReference type="InterPro" id="IPR036400">
    <property type="entry name" value="Cyt_B5-like_heme/steroid_sf"/>
</dbReference>
<dbReference type="PROSITE" id="PS50255">
    <property type="entry name" value="CYTOCHROME_B5_2"/>
    <property type="match status" value="1"/>
</dbReference>
<dbReference type="EMBL" id="RCMV01000096">
    <property type="protein sequence ID" value="KAG3224998.1"/>
    <property type="molecule type" value="Genomic_DNA"/>
</dbReference>
<evidence type="ECO:0000313" key="11">
    <source>
        <dbReference type="EMBL" id="KAG6962609.1"/>
    </source>
</evidence>
<evidence type="ECO:0000256" key="3">
    <source>
        <dbReference type="ARBA" id="ARBA00023004"/>
    </source>
</evidence>
<dbReference type="Gene3D" id="3.10.120.10">
    <property type="entry name" value="Cytochrome b5-like heme/steroid binding domain"/>
    <property type="match status" value="1"/>
</dbReference>
<dbReference type="AlphaFoldDB" id="A0A329RXG3"/>
<dbReference type="EMBL" id="JAENGZ010000301">
    <property type="protein sequence ID" value="KAG6962609.1"/>
    <property type="molecule type" value="Genomic_DNA"/>
</dbReference>
<evidence type="ECO:0000313" key="13">
    <source>
        <dbReference type="Proteomes" id="UP000251314"/>
    </source>
</evidence>
<dbReference type="Proteomes" id="UP000735874">
    <property type="component" value="Unassembled WGS sequence"/>
</dbReference>
<accession>A0A329RXG3</accession>
<evidence type="ECO:0000256" key="1">
    <source>
        <dbReference type="ARBA" id="ARBA00022617"/>
    </source>
</evidence>
<keyword evidence="2" id="KW-0479">Metal-binding</keyword>
<dbReference type="Proteomes" id="UP000251314">
    <property type="component" value="Unassembled WGS sequence"/>
</dbReference>
<dbReference type="GO" id="GO:0046872">
    <property type="term" value="F:metal ion binding"/>
    <property type="evidence" value="ECO:0007669"/>
    <property type="project" value="UniProtKB-KW"/>
</dbReference>
<dbReference type="InterPro" id="IPR001199">
    <property type="entry name" value="Cyt_B5-like_heme/steroid-bd"/>
</dbReference>
<keyword evidence="3" id="KW-0408">Iron</keyword>
<evidence type="ECO:0000256" key="2">
    <source>
        <dbReference type="ARBA" id="ARBA00022723"/>
    </source>
</evidence>
<dbReference type="EMBL" id="RCMK01000597">
    <property type="protein sequence ID" value="KAG2919992.1"/>
    <property type="molecule type" value="Genomic_DNA"/>
</dbReference>
<dbReference type="Proteomes" id="UP000736787">
    <property type="component" value="Unassembled WGS sequence"/>
</dbReference>
<evidence type="ECO:0000256" key="4">
    <source>
        <dbReference type="ARBA" id="ARBA00038168"/>
    </source>
</evidence>
<reference evidence="12 13" key="1">
    <citation type="submission" date="2018-01" db="EMBL/GenBank/DDBJ databases">
        <title>Draft genome of the strawberry crown rot pathogen Phytophthora cactorum.</title>
        <authorList>
            <person name="Armitage A.D."/>
            <person name="Lysoe E."/>
            <person name="Nellist C.F."/>
            <person name="Harrison R.J."/>
            <person name="Brurberg M.B."/>
        </authorList>
    </citation>
    <scope>NUCLEOTIDE SEQUENCE [LARGE SCALE GENOMIC DNA]</scope>
    <source>
        <strain evidence="12 13">10300</strain>
    </source>
</reference>
<evidence type="ECO:0000313" key="9">
    <source>
        <dbReference type="EMBL" id="KAG2990478.1"/>
    </source>
</evidence>
<dbReference type="EMBL" id="MJFZ01000454">
    <property type="protein sequence ID" value="RAW29010.1"/>
    <property type="molecule type" value="Genomic_DNA"/>
</dbReference>
<dbReference type="Pfam" id="PF00173">
    <property type="entry name" value="Cyt-b5"/>
    <property type="match status" value="1"/>
</dbReference>
<dbReference type="Proteomes" id="UP000760860">
    <property type="component" value="Unassembled WGS sequence"/>
</dbReference>
<dbReference type="PANTHER" id="PTHR19359:SF146">
    <property type="entry name" value="B5, PUTATIVE-RELATED"/>
    <property type="match status" value="1"/>
</dbReference>
<dbReference type="PANTHER" id="PTHR19359">
    <property type="entry name" value="CYTOCHROME B5"/>
    <property type="match status" value="1"/>
</dbReference>
<protein>
    <recommendedName>
        <fullName evidence="5">Cytochrome b5 heme-binding domain-containing protein</fullName>
    </recommendedName>
</protein>
<name>A0A329RXG3_9STRA</name>
<reference evidence="11" key="3">
    <citation type="submission" date="2021-01" db="EMBL/GenBank/DDBJ databases">
        <title>Phytophthora aleatoria, a newly-described species from Pinus radiata is distinct from Phytophthora cactorum isolates based on comparative genomics.</title>
        <authorList>
            <person name="Mcdougal R."/>
            <person name="Panda P."/>
            <person name="Williams N."/>
            <person name="Studholme D.J."/>
        </authorList>
    </citation>
    <scope>NUCLEOTIDE SEQUENCE</scope>
    <source>
        <strain evidence="11">NZFS 3830</strain>
    </source>
</reference>
<dbReference type="STRING" id="29920.A0A329RXG3"/>
<dbReference type="Proteomes" id="UP000688947">
    <property type="component" value="Unassembled WGS sequence"/>
</dbReference>
<evidence type="ECO:0000313" key="6">
    <source>
        <dbReference type="EMBL" id="KAG2858776.1"/>
    </source>
</evidence>
<gene>
    <name evidence="11" type="ORF">JG687_00007056</name>
    <name evidence="12" type="ORF">PC110_g14623</name>
    <name evidence="6" type="ORF">PC113_g9537</name>
    <name evidence="7" type="ORF">PC115_g15232</name>
    <name evidence="8" type="ORF">PC117_g16635</name>
    <name evidence="9" type="ORF">PC118_g5602</name>
    <name evidence="10" type="ORF">PC129_g4379</name>
</gene>
<proteinExistence type="inferred from homology"/>
<dbReference type="EMBL" id="RCMI01000613">
    <property type="protein sequence ID" value="KAG2903646.1"/>
    <property type="molecule type" value="Genomic_DNA"/>
</dbReference>
<dbReference type="PRINTS" id="PR00363">
    <property type="entry name" value="CYTOCHROMEB5"/>
</dbReference>
<feature type="domain" description="Cytochrome b5 heme-binding" evidence="5">
    <location>
        <begin position="222"/>
        <end position="297"/>
    </location>
</feature>
<evidence type="ECO:0000259" key="5">
    <source>
        <dbReference type="PROSITE" id="PS50255"/>
    </source>
</evidence>
<keyword evidence="1" id="KW-0349">Heme</keyword>
<dbReference type="EMBL" id="RCML01000117">
    <property type="protein sequence ID" value="KAG2990478.1"/>
    <property type="molecule type" value="Genomic_DNA"/>
</dbReference>
<evidence type="ECO:0000313" key="10">
    <source>
        <dbReference type="EMBL" id="KAG3224998.1"/>
    </source>
</evidence>
<dbReference type="GO" id="GO:0016020">
    <property type="term" value="C:membrane"/>
    <property type="evidence" value="ECO:0007669"/>
    <property type="project" value="TreeGrafter"/>
</dbReference>
<dbReference type="Proteomes" id="UP000774804">
    <property type="component" value="Unassembled WGS sequence"/>
</dbReference>
<evidence type="ECO:0000313" key="12">
    <source>
        <dbReference type="EMBL" id="RAW29010.1"/>
    </source>
</evidence>
<keyword evidence="13" id="KW-1185">Reference proteome</keyword>
<dbReference type="GO" id="GO:0020037">
    <property type="term" value="F:heme binding"/>
    <property type="evidence" value="ECO:0007669"/>
    <property type="project" value="TreeGrafter"/>
</dbReference>
<comment type="caution">
    <text evidence="12">The sequence shown here is derived from an EMBL/GenBank/DDBJ whole genome shotgun (WGS) entry which is preliminary data.</text>
</comment>
<dbReference type="EMBL" id="RCMG01000240">
    <property type="protein sequence ID" value="KAG2858776.1"/>
    <property type="molecule type" value="Genomic_DNA"/>
</dbReference>
<organism evidence="12 13">
    <name type="scientific">Phytophthora cactorum</name>
    <dbReference type="NCBI Taxonomy" id="29920"/>
    <lineage>
        <taxon>Eukaryota</taxon>
        <taxon>Sar</taxon>
        <taxon>Stramenopiles</taxon>
        <taxon>Oomycota</taxon>
        <taxon>Peronosporomycetes</taxon>
        <taxon>Peronosporales</taxon>
        <taxon>Peronosporaceae</taxon>
        <taxon>Phytophthora</taxon>
    </lineage>
</organism>